<dbReference type="EMBL" id="GBXM01013708">
    <property type="protein sequence ID" value="JAH94869.1"/>
    <property type="molecule type" value="Transcribed_RNA"/>
</dbReference>
<organism evidence="1">
    <name type="scientific">Anguilla anguilla</name>
    <name type="common">European freshwater eel</name>
    <name type="synonym">Muraena anguilla</name>
    <dbReference type="NCBI Taxonomy" id="7936"/>
    <lineage>
        <taxon>Eukaryota</taxon>
        <taxon>Metazoa</taxon>
        <taxon>Chordata</taxon>
        <taxon>Craniata</taxon>
        <taxon>Vertebrata</taxon>
        <taxon>Euteleostomi</taxon>
        <taxon>Actinopterygii</taxon>
        <taxon>Neopterygii</taxon>
        <taxon>Teleostei</taxon>
        <taxon>Anguilliformes</taxon>
        <taxon>Anguillidae</taxon>
        <taxon>Anguilla</taxon>
    </lineage>
</organism>
<accession>A0A0E9WWX5</accession>
<proteinExistence type="predicted"/>
<sequence>MCSSIYAICLIHKVCKNWQINGFKDTQQFSTNFNEYHKKGYPGAMEEMTWNLGCRQTSTWHREE</sequence>
<evidence type="ECO:0000313" key="1">
    <source>
        <dbReference type="EMBL" id="JAH94869.1"/>
    </source>
</evidence>
<name>A0A0E9WWX5_ANGAN</name>
<reference evidence="1" key="1">
    <citation type="submission" date="2014-11" db="EMBL/GenBank/DDBJ databases">
        <authorList>
            <person name="Amaro Gonzalez C."/>
        </authorList>
    </citation>
    <scope>NUCLEOTIDE SEQUENCE</scope>
</reference>
<dbReference type="AlphaFoldDB" id="A0A0E9WWX5"/>
<protein>
    <submittedName>
        <fullName evidence="1">Uncharacterized protein</fullName>
    </submittedName>
</protein>
<reference evidence="1" key="2">
    <citation type="journal article" date="2015" name="Fish Shellfish Immunol.">
        <title>Early steps in the European eel (Anguilla anguilla)-Vibrio vulnificus interaction in the gills: Role of the RtxA13 toxin.</title>
        <authorList>
            <person name="Callol A."/>
            <person name="Pajuelo D."/>
            <person name="Ebbesson L."/>
            <person name="Teles M."/>
            <person name="MacKenzie S."/>
            <person name="Amaro C."/>
        </authorList>
    </citation>
    <scope>NUCLEOTIDE SEQUENCE</scope>
</reference>